<accession>A0A226WX05</accession>
<gene>
    <name evidence="1" type="ORF">BSU04_25830</name>
</gene>
<protein>
    <submittedName>
        <fullName evidence="1">Uncharacterized protein</fullName>
    </submittedName>
</protein>
<reference evidence="2" key="1">
    <citation type="submission" date="2017-01" db="EMBL/GenBank/DDBJ databases">
        <title>Genome Analysis of Deinococcus marmoris KOPRI26562.</title>
        <authorList>
            <person name="Kim J.H."/>
            <person name="Oh H.-M."/>
        </authorList>
    </citation>
    <scope>NUCLEOTIDE SEQUENCE [LARGE SCALE GENOMIC DNA]</scope>
    <source>
        <strain evidence="2">PAMC 26633</strain>
    </source>
</reference>
<organism evidence="1 2">
    <name type="scientific">Caballeronia sordidicola</name>
    <name type="common">Burkholderia sordidicola</name>
    <dbReference type="NCBI Taxonomy" id="196367"/>
    <lineage>
        <taxon>Bacteria</taxon>
        <taxon>Pseudomonadati</taxon>
        <taxon>Pseudomonadota</taxon>
        <taxon>Betaproteobacteria</taxon>
        <taxon>Burkholderiales</taxon>
        <taxon>Burkholderiaceae</taxon>
        <taxon>Caballeronia</taxon>
    </lineage>
</organism>
<name>A0A226WX05_CABSO</name>
<dbReference type="Proteomes" id="UP000214720">
    <property type="component" value="Unassembled WGS sequence"/>
</dbReference>
<evidence type="ECO:0000313" key="1">
    <source>
        <dbReference type="EMBL" id="OXC75653.1"/>
    </source>
</evidence>
<comment type="caution">
    <text evidence="1">The sequence shown here is derived from an EMBL/GenBank/DDBJ whole genome shotgun (WGS) entry which is preliminary data.</text>
</comment>
<evidence type="ECO:0000313" key="2">
    <source>
        <dbReference type="Proteomes" id="UP000214720"/>
    </source>
</evidence>
<dbReference type="AlphaFoldDB" id="A0A226WX05"/>
<proteinExistence type="predicted"/>
<dbReference type="EMBL" id="MTHB01000165">
    <property type="protein sequence ID" value="OXC75653.1"/>
    <property type="molecule type" value="Genomic_DNA"/>
</dbReference>
<sequence>MPLGLFFRPGALLQTLYKKTGVFASPIEARSFNATFDPCETPLHLETAAPGELRCRQCLLRTLRCESSLPKTTAYSRTVSFDHSANRAMPWTMCGTAWTRTTRFRSKLSTF</sequence>